<evidence type="ECO:0000259" key="7">
    <source>
        <dbReference type="PROSITE" id="PS51837"/>
    </source>
</evidence>
<name>A0A9P4H541_9PLEO</name>
<gene>
    <name evidence="8" type="ORF">EK21DRAFT_102585</name>
</gene>
<keyword evidence="4" id="KW-0862">Zinc</keyword>
<dbReference type="Proteomes" id="UP000799777">
    <property type="component" value="Unassembled WGS sequence"/>
</dbReference>
<dbReference type="GO" id="GO:0016020">
    <property type="term" value="C:membrane"/>
    <property type="evidence" value="ECO:0007669"/>
    <property type="project" value="UniProtKB-SubCell"/>
</dbReference>
<keyword evidence="3" id="KW-0479">Metal-binding</keyword>
<evidence type="ECO:0000256" key="3">
    <source>
        <dbReference type="ARBA" id="ARBA00022723"/>
    </source>
</evidence>
<comment type="subcellular location">
    <subcellularLocation>
        <location evidence="1">Membrane</location>
        <topology evidence="1">Peripheral membrane protein</topology>
    </subcellularLocation>
</comment>
<proteinExistence type="inferred from homology"/>
<evidence type="ECO:0000256" key="1">
    <source>
        <dbReference type="ARBA" id="ARBA00004170"/>
    </source>
</evidence>
<dbReference type="PANTHER" id="PTHR23292:SF6">
    <property type="entry name" value="FI16602P1-RELATED"/>
    <property type="match status" value="1"/>
</dbReference>
<feature type="region of interest" description="Disordered" evidence="6">
    <location>
        <begin position="1"/>
        <end position="105"/>
    </location>
</feature>
<accession>A0A9P4H541</accession>
<evidence type="ECO:0000256" key="2">
    <source>
        <dbReference type="ARBA" id="ARBA00005975"/>
    </source>
</evidence>
<dbReference type="OrthoDB" id="5599753at2759"/>
<dbReference type="GO" id="GO:0008270">
    <property type="term" value="F:zinc ion binding"/>
    <property type="evidence" value="ECO:0007669"/>
    <property type="project" value="TreeGrafter"/>
</dbReference>
<comment type="caution">
    <text evidence="8">The sequence shown here is derived from an EMBL/GenBank/DDBJ whole genome shotgun (WGS) entry which is preliminary data.</text>
</comment>
<feature type="domain" description="LITAF" evidence="7">
    <location>
        <begin position="105"/>
        <end position="186"/>
    </location>
</feature>
<dbReference type="AlphaFoldDB" id="A0A9P4H541"/>
<evidence type="ECO:0000313" key="9">
    <source>
        <dbReference type="Proteomes" id="UP000799777"/>
    </source>
</evidence>
<dbReference type="Pfam" id="PF10601">
    <property type="entry name" value="zf-LITAF-like"/>
    <property type="match status" value="1"/>
</dbReference>
<evidence type="ECO:0000256" key="6">
    <source>
        <dbReference type="SAM" id="MobiDB-lite"/>
    </source>
</evidence>
<feature type="compositionally biased region" description="Pro residues" evidence="6">
    <location>
        <begin position="89"/>
        <end position="98"/>
    </location>
</feature>
<reference evidence="8" key="1">
    <citation type="journal article" date="2020" name="Stud. Mycol.">
        <title>101 Dothideomycetes genomes: a test case for predicting lifestyles and emergence of pathogens.</title>
        <authorList>
            <person name="Haridas S."/>
            <person name="Albert R."/>
            <person name="Binder M."/>
            <person name="Bloem J."/>
            <person name="Labutti K."/>
            <person name="Salamov A."/>
            <person name="Andreopoulos B."/>
            <person name="Baker S."/>
            <person name="Barry K."/>
            <person name="Bills G."/>
            <person name="Bluhm B."/>
            <person name="Cannon C."/>
            <person name="Castanera R."/>
            <person name="Culley D."/>
            <person name="Daum C."/>
            <person name="Ezra D."/>
            <person name="Gonzalez J."/>
            <person name="Henrissat B."/>
            <person name="Kuo A."/>
            <person name="Liang C."/>
            <person name="Lipzen A."/>
            <person name="Lutzoni F."/>
            <person name="Magnuson J."/>
            <person name="Mondo S."/>
            <person name="Nolan M."/>
            <person name="Ohm R."/>
            <person name="Pangilinan J."/>
            <person name="Park H.-J."/>
            <person name="Ramirez L."/>
            <person name="Alfaro M."/>
            <person name="Sun H."/>
            <person name="Tritt A."/>
            <person name="Yoshinaga Y."/>
            <person name="Zwiers L.-H."/>
            <person name="Turgeon B."/>
            <person name="Goodwin S."/>
            <person name="Spatafora J."/>
            <person name="Crous P."/>
            <person name="Grigoriev I."/>
        </authorList>
    </citation>
    <scope>NUCLEOTIDE SEQUENCE</scope>
    <source>
        <strain evidence="8">CBS 110217</strain>
    </source>
</reference>
<keyword evidence="9" id="KW-1185">Reference proteome</keyword>
<dbReference type="EMBL" id="ML978227">
    <property type="protein sequence ID" value="KAF2027399.1"/>
    <property type="molecule type" value="Genomic_DNA"/>
</dbReference>
<sequence>MEKQGVPMQQYPQSPDMTGQPPVYHQDPNAAQAQYQHPQQTGQQQPMYAQHPPQQYAASPPPQMHPQASYMSPQPTGQVSPGPQHGMPPGMPGQPGMPPQQQSGNVYQNATPIASLGRGPAPADCPACGQRAMTSVAFETGNTTHAWAAGLCCLFCLGCIPYVMNSLKDVQHKCGRCGVLLATWHRSGTTEVHIHS</sequence>
<dbReference type="InterPro" id="IPR006629">
    <property type="entry name" value="LITAF"/>
</dbReference>
<dbReference type="PANTHER" id="PTHR23292">
    <property type="entry name" value="LIPOPOLYSACCHARIDE-INDUCED TUMOR NECROSIS FACTOR-ALPHA FACTOR"/>
    <property type="match status" value="1"/>
</dbReference>
<evidence type="ECO:0000256" key="5">
    <source>
        <dbReference type="ARBA" id="ARBA00023136"/>
    </source>
</evidence>
<dbReference type="SMART" id="SM00714">
    <property type="entry name" value="LITAF"/>
    <property type="match status" value="1"/>
</dbReference>
<organism evidence="8 9">
    <name type="scientific">Setomelanomma holmii</name>
    <dbReference type="NCBI Taxonomy" id="210430"/>
    <lineage>
        <taxon>Eukaryota</taxon>
        <taxon>Fungi</taxon>
        <taxon>Dikarya</taxon>
        <taxon>Ascomycota</taxon>
        <taxon>Pezizomycotina</taxon>
        <taxon>Dothideomycetes</taxon>
        <taxon>Pleosporomycetidae</taxon>
        <taxon>Pleosporales</taxon>
        <taxon>Pleosporineae</taxon>
        <taxon>Phaeosphaeriaceae</taxon>
        <taxon>Setomelanomma</taxon>
    </lineage>
</organism>
<dbReference type="PROSITE" id="PS51837">
    <property type="entry name" value="LITAF"/>
    <property type="match status" value="1"/>
</dbReference>
<protein>
    <recommendedName>
        <fullName evidence="7">LITAF domain-containing protein</fullName>
    </recommendedName>
</protein>
<dbReference type="InterPro" id="IPR037519">
    <property type="entry name" value="LITAF_fam"/>
</dbReference>
<keyword evidence="5" id="KW-0472">Membrane</keyword>
<evidence type="ECO:0000256" key="4">
    <source>
        <dbReference type="ARBA" id="ARBA00022833"/>
    </source>
</evidence>
<comment type="similarity">
    <text evidence="2">Belongs to the CDIP1/LITAF family.</text>
</comment>
<feature type="compositionally biased region" description="Polar residues" evidence="6">
    <location>
        <begin position="69"/>
        <end position="79"/>
    </location>
</feature>
<feature type="compositionally biased region" description="Low complexity" evidence="6">
    <location>
        <begin position="30"/>
        <end position="58"/>
    </location>
</feature>
<evidence type="ECO:0000313" key="8">
    <source>
        <dbReference type="EMBL" id="KAF2027399.1"/>
    </source>
</evidence>